<dbReference type="EMBL" id="SADE01000001">
    <property type="protein sequence ID" value="RVU38143.1"/>
    <property type="molecule type" value="Genomic_DNA"/>
</dbReference>
<sequence length="186" mass="19830">MSNIQSGISLSDPRVRVIDTSKLKRYSVAEGSEEAFRDFVSGQEGFLKARHADYSGVSSHPGYRPYARVVVGGKTVATIDNFGGVQSSNAMGGKIRPALEAADRKSAGQQGPAAALARAEEIARQLGGKVAMASTAMTQSEFNATPAPQVTVNQAALQNDPMYEQLQKLKQARSAFLAQQQAQEEV</sequence>
<dbReference type="Proteomes" id="UP000287447">
    <property type="component" value="Unassembled WGS sequence"/>
</dbReference>
<organism evidence="1 2">
    <name type="scientific">Hwanghaeella grinnelliae</name>
    <dbReference type="NCBI Taxonomy" id="2500179"/>
    <lineage>
        <taxon>Bacteria</taxon>
        <taxon>Pseudomonadati</taxon>
        <taxon>Pseudomonadota</taxon>
        <taxon>Alphaproteobacteria</taxon>
        <taxon>Rhodospirillales</taxon>
        <taxon>Rhodospirillaceae</taxon>
        <taxon>Hwanghaeella</taxon>
    </lineage>
</organism>
<gene>
    <name evidence="1" type="ORF">EOI86_02240</name>
</gene>
<evidence type="ECO:0000313" key="1">
    <source>
        <dbReference type="EMBL" id="RVU38143.1"/>
    </source>
</evidence>
<comment type="caution">
    <text evidence="1">The sequence shown here is derived from an EMBL/GenBank/DDBJ whole genome shotgun (WGS) entry which is preliminary data.</text>
</comment>
<keyword evidence="2" id="KW-1185">Reference proteome</keyword>
<proteinExistence type="predicted"/>
<accession>A0A437QUG5</accession>
<dbReference type="OrthoDB" id="7188397at2"/>
<dbReference type="AlphaFoldDB" id="A0A437QUG5"/>
<name>A0A437QUG5_9PROT</name>
<protein>
    <submittedName>
        <fullName evidence="1">Uncharacterized protein</fullName>
    </submittedName>
</protein>
<evidence type="ECO:0000313" key="2">
    <source>
        <dbReference type="Proteomes" id="UP000287447"/>
    </source>
</evidence>
<dbReference type="RefSeq" id="WP_127763515.1">
    <property type="nucleotide sequence ID" value="NZ_SADE01000001.1"/>
</dbReference>
<reference evidence="2" key="1">
    <citation type="submission" date="2019-01" db="EMBL/GenBank/DDBJ databases">
        <title>Gri0909 isolated from a small marine red alga.</title>
        <authorList>
            <person name="Kim J."/>
            <person name="Jeong S.E."/>
            <person name="Jeon C.O."/>
        </authorList>
    </citation>
    <scope>NUCLEOTIDE SEQUENCE [LARGE SCALE GENOMIC DNA]</scope>
    <source>
        <strain evidence="2">Gri0909</strain>
    </source>
</reference>